<accession>A0A0A1U594</accession>
<dbReference type="InterPro" id="IPR051852">
    <property type="entry name" value="Alpha-type_PK"/>
</dbReference>
<protein>
    <submittedName>
        <fullName evidence="11">Elongation factor 2 kinase, putative</fullName>
    </submittedName>
</protein>
<dbReference type="Gene3D" id="3.20.200.10">
    <property type="entry name" value="MHCK/EF2 kinase"/>
    <property type="match status" value="1"/>
</dbReference>
<dbReference type="OMA" id="HEMDIDP"/>
<dbReference type="GO" id="GO:0004674">
    <property type="term" value="F:protein serine/threonine kinase activity"/>
    <property type="evidence" value="ECO:0007669"/>
    <property type="project" value="UniProtKB-KW"/>
</dbReference>
<dbReference type="PROSITE" id="PS50002">
    <property type="entry name" value="SH3"/>
    <property type="match status" value="1"/>
</dbReference>
<dbReference type="GO" id="GO:0003746">
    <property type="term" value="F:translation elongation factor activity"/>
    <property type="evidence" value="ECO:0007669"/>
    <property type="project" value="UniProtKB-KW"/>
</dbReference>
<evidence type="ECO:0000313" key="12">
    <source>
        <dbReference type="Proteomes" id="UP000014680"/>
    </source>
</evidence>
<evidence type="ECO:0000256" key="7">
    <source>
        <dbReference type="ARBA" id="ARBA00022840"/>
    </source>
</evidence>
<dbReference type="SUPFAM" id="SSF56112">
    <property type="entry name" value="Protein kinase-like (PK-like)"/>
    <property type="match status" value="1"/>
</dbReference>
<dbReference type="Pfam" id="PF14604">
    <property type="entry name" value="SH3_9"/>
    <property type="match status" value="1"/>
</dbReference>
<keyword evidence="11" id="KW-0648">Protein biosynthesis</keyword>
<dbReference type="SMART" id="SM00326">
    <property type="entry name" value="SH3"/>
    <property type="match status" value="2"/>
</dbReference>
<dbReference type="Proteomes" id="UP000014680">
    <property type="component" value="Unassembled WGS sequence"/>
</dbReference>
<dbReference type="PANTHER" id="PTHR45992:SF11">
    <property type="entry name" value="ALPHA-TYPE PROTEIN KINASE DOMAIN-CONTAINING PROTEIN"/>
    <property type="match status" value="1"/>
</dbReference>
<dbReference type="InterPro" id="IPR004166">
    <property type="entry name" value="a-kinase_dom"/>
</dbReference>
<feature type="domain" description="SH3" evidence="9">
    <location>
        <begin position="324"/>
        <end position="382"/>
    </location>
</feature>
<dbReference type="InterPro" id="IPR001452">
    <property type="entry name" value="SH3_domain"/>
</dbReference>
<keyword evidence="11" id="KW-0251">Elongation factor</keyword>
<evidence type="ECO:0000256" key="4">
    <source>
        <dbReference type="ARBA" id="ARBA00022679"/>
    </source>
</evidence>
<dbReference type="InterPro" id="IPR011009">
    <property type="entry name" value="Kinase-like_dom_sf"/>
</dbReference>
<organism evidence="11 12">
    <name type="scientific">Entamoeba invadens IP1</name>
    <dbReference type="NCBI Taxonomy" id="370355"/>
    <lineage>
        <taxon>Eukaryota</taxon>
        <taxon>Amoebozoa</taxon>
        <taxon>Evosea</taxon>
        <taxon>Archamoebae</taxon>
        <taxon>Mastigamoebida</taxon>
        <taxon>Entamoebidae</taxon>
        <taxon>Entamoeba</taxon>
    </lineage>
</organism>
<dbReference type="SMART" id="SM00811">
    <property type="entry name" value="Alpha_kinase"/>
    <property type="match status" value="1"/>
</dbReference>
<reference evidence="11 12" key="1">
    <citation type="submission" date="2012-10" db="EMBL/GenBank/DDBJ databases">
        <authorList>
            <person name="Zafar N."/>
            <person name="Inman J."/>
            <person name="Hall N."/>
            <person name="Lorenzi H."/>
            <person name="Caler E."/>
        </authorList>
    </citation>
    <scope>NUCLEOTIDE SEQUENCE [LARGE SCALE GENOMIC DNA]</scope>
    <source>
        <strain evidence="11 12">IP1</strain>
    </source>
</reference>
<dbReference type="PANTHER" id="PTHR45992">
    <property type="entry name" value="EUKARYOTIC ELONGATION FACTOR 2 KINASE-RELATED"/>
    <property type="match status" value="1"/>
</dbReference>
<evidence type="ECO:0000259" key="9">
    <source>
        <dbReference type="PROSITE" id="PS50002"/>
    </source>
</evidence>
<proteinExistence type="inferred from homology"/>
<keyword evidence="3" id="KW-0723">Serine/threonine-protein kinase</keyword>
<dbReference type="GO" id="GO:0005524">
    <property type="term" value="F:ATP binding"/>
    <property type="evidence" value="ECO:0007669"/>
    <property type="project" value="UniProtKB-KW"/>
</dbReference>
<sequence>MSHEMDIDPTLCDKEPNYQTAVTGYVITVPNETEQIQMFLETDKRINEFHFSFTTFNAELTPFAKGGERLAFRAITEKGDRVVLKRFYQPRPLTMLLETVERQLICIYLANLFNKLNASPNKLHFLPTYLFMPSPLSDLDNKILTLEQAEEAVAFTRRTPNFVEPYLHGYFIKYIDNNGWINEDEFHSTLHAFAHWTWVQSKGNLLICDIQGVSGTNKFYLTDPALHHIDSKKFMFSETNLGEQGITKFFSTHQCNAICLGLHLRKHTAQVLPDTLKGTTINPDVNKRIKQYYQQPDKPNVTTPTPKPKPQNSVGIVEQVAFNKPIGKCVALFPFTARCANELTLAVDDVVDILAKLDGWWVGKKGGNYGIFPVNFVQELLEKFLYVANDDFIGGRGMLPLKKGDRIYLLAKSGNMYKAVKFSQVGFVPKTVCSRQRQAH</sequence>
<dbReference type="EMBL" id="KB206629">
    <property type="protein sequence ID" value="ELP89397.1"/>
    <property type="molecule type" value="Genomic_DNA"/>
</dbReference>
<evidence type="ECO:0000256" key="6">
    <source>
        <dbReference type="ARBA" id="ARBA00022777"/>
    </source>
</evidence>
<evidence type="ECO:0000256" key="2">
    <source>
        <dbReference type="ARBA" id="ARBA00022443"/>
    </source>
</evidence>
<name>A0A0A1U594_ENTIV</name>
<dbReference type="Gene3D" id="2.30.30.40">
    <property type="entry name" value="SH3 Domains"/>
    <property type="match status" value="1"/>
</dbReference>
<dbReference type="AlphaFoldDB" id="A0A0A1U594"/>
<dbReference type="PROSITE" id="PS51158">
    <property type="entry name" value="ALPHA_KINASE"/>
    <property type="match status" value="1"/>
</dbReference>
<evidence type="ECO:0000256" key="8">
    <source>
        <dbReference type="PROSITE-ProRule" id="PRU00192"/>
    </source>
</evidence>
<dbReference type="CDD" id="cd04515">
    <property type="entry name" value="Alpha_kinase"/>
    <property type="match status" value="1"/>
</dbReference>
<evidence type="ECO:0000313" key="11">
    <source>
        <dbReference type="EMBL" id="ELP89397.1"/>
    </source>
</evidence>
<dbReference type="KEGG" id="eiv:EIN_389820"/>
<dbReference type="Pfam" id="PF02816">
    <property type="entry name" value="Alpha_kinase"/>
    <property type="match status" value="1"/>
</dbReference>
<evidence type="ECO:0000256" key="1">
    <source>
        <dbReference type="ARBA" id="ARBA00008651"/>
    </source>
</evidence>
<evidence type="ECO:0000256" key="5">
    <source>
        <dbReference type="ARBA" id="ARBA00022741"/>
    </source>
</evidence>
<dbReference type="OrthoDB" id="301415at2759"/>
<dbReference type="RefSeq" id="XP_004256168.1">
    <property type="nucleotide sequence ID" value="XM_004256120.1"/>
</dbReference>
<keyword evidence="6 11" id="KW-0418">Kinase</keyword>
<keyword evidence="4" id="KW-0808">Transferase</keyword>
<dbReference type="GeneID" id="14888401"/>
<gene>
    <name evidence="11" type="ORF">EIN_389820</name>
</gene>
<keyword evidence="2 8" id="KW-0728">SH3 domain</keyword>
<keyword evidence="12" id="KW-1185">Reference proteome</keyword>
<comment type="similarity">
    <text evidence="1">Belongs to the protein kinase superfamily. Alpha-type protein kinase family. ALPK subfamily.</text>
</comment>
<evidence type="ECO:0000256" key="3">
    <source>
        <dbReference type="ARBA" id="ARBA00022527"/>
    </source>
</evidence>
<keyword evidence="7" id="KW-0067">ATP-binding</keyword>
<keyword evidence="5" id="KW-0547">Nucleotide-binding</keyword>
<feature type="domain" description="Alpha-type protein kinase" evidence="10">
    <location>
        <begin position="38"/>
        <end position="267"/>
    </location>
</feature>
<dbReference type="InterPro" id="IPR036028">
    <property type="entry name" value="SH3-like_dom_sf"/>
</dbReference>
<evidence type="ECO:0000259" key="10">
    <source>
        <dbReference type="PROSITE" id="PS51158"/>
    </source>
</evidence>
<dbReference type="Gene3D" id="3.30.200.20">
    <property type="entry name" value="Phosphorylase Kinase, domain 1"/>
    <property type="match status" value="1"/>
</dbReference>
<dbReference type="SUPFAM" id="SSF50044">
    <property type="entry name" value="SH3-domain"/>
    <property type="match status" value="1"/>
</dbReference>
<dbReference type="VEuPathDB" id="AmoebaDB:EIN_389820"/>